<proteinExistence type="predicted"/>
<gene>
    <name evidence="2" type="ORF">HMPREF9241_01665</name>
</gene>
<name>K0YYY4_9ACTO</name>
<evidence type="ECO:0000259" key="1">
    <source>
        <dbReference type="PROSITE" id="PS50943"/>
    </source>
</evidence>
<dbReference type="CDD" id="cd00093">
    <property type="entry name" value="HTH_XRE"/>
    <property type="match status" value="1"/>
</dbReference>
<dbReference type="STRING" id="883077.HMPREF9241_01665"/>
<evidence type="ECO:0000313" key="3">
    <source>
        <dbReference type="Proteomes" id="UP000003994"/>
    </source>
</evidence>
<dbReference type="EMBL" id="AGWQ01000010">
    <property type="protein sequence ID" value="EJZ84889.1"/>
    <property type="molecule type" value="Genomic_DNA"/>
</dbReference>
<dbReference type="PROSITE" id="PS50943">
    <property type="entry name" value="HTH_CROC1"/>
    <property type="match status" value="1"/>
</dbReference>
<accession>K0YYY4</accession>
<dbReference type="Gene3D" id="1.10.260.40">
    <property type="entry name" value="lambda repressor-like DNA-binding domains"/>
    <property type="match status" value="1"/>
</dbReference>
<dbReference type="AlphaFoldDB" id="K0YYY4"/>
<dbReference type="SUPFAM" id="SSF47413">
    <property type="entry name" value="lambda repressor-like DNA-binding domains"/>
    <property type="match status" value="1"/>
</dbReference>
<dbReference type="Proteomes" id="UP000003994">
    <property type="component" value="Unassembled WGS sequence"/>
</dbReference>
<dbReference type="HOGENOM" id="CLU_1933532_0_0_11"/>
<comment type="caution">
    <text evidence="2">The sequence shown here is derived from an EMBL/GenBank/DDBJ whole genome shotgun (WGS) entry which is preliminary data.</text>
</comment>
<protein>
    <recommendedName>
        <fullName evidence="1">HTH cro/C1-type domain-containing protein</fullName>
    </recommendedName>
</protein>
<dbReference type="GO" id="GO:0003677">
    <property type="term" value="F:DNA binding"/>
    <property type="evidence" value="ECO:0007669"/>
    <property type="project" value="InterPro"/>
</dbReference>
<dbReference type="SMART" id="SM00530">
    <property type="entry name" value="HTH_XRE"/>
    <property type="match status" value="1"/>
</dbReference>
<organism evidence="2 3">
    <name type="scientific">Schaalia turicensis ACS-279-V-Col4</name>
    <dbReference type="NCBI Taxonomy" id="883077"/>
    <lineage>
        <taxon>Bacteria</taxon>
        <taxon>Bacillati</taxon>
        <taxon>Actinomycetota</taxon>
        <taxon>Actinomycetes</taxon>
        <taxon>Actinomycetales</taxon>
        <taxon>Actinomycetaceae</taxon>
        <taxon>Schaalia</taxon>
    </lineage>
</organism>
<keyword evidence="3" id="KW-1185">Reference proteome</keyword>
<dbReference type="InterPro" id="IPR010982">
    <property type="entry name" value="Lambda_DNA-bd_dom_sf"/>
</dbReference>
<dbReference type="Pfam" id="PF01381">
    <property type="entry name" value="HTH_3"/>
    <property type="match status" value="1"/>
</dbReference>
<reference evidence="2 3" key="1">
    <citation type="submission" date="2012-07" db="EMBL/GenBank/DDBJ databases">
        <title>The Genome Sequence of Actinomyces turicensis ACS-279-V-COL4.</title>
        <authorList>
            <consortium name="The Broad Institute Genome Sequencing Platform"/>
            <person name="Earl A."/>
            <person name="Ward D."/>
            <person name="Feldgarden M."/>
            <person name="Gevers D."/>
            <person name="Saerens B."/>
            <person name="Vaneechoutte M."/>
            <person name="Walker B."/>
            <person name="Young S.K."/>
            <person name="Zeng Q."/>
            <person name="Gargeya S."/>
            <person name="Fitzgerald M."/>
            <person name="Haas B."/>
            <person name="Abouelleil A."/>
            <person name="Alvarado L."/>
            <person name="Arachchi H.M."/>
            <person name="Berlin A."/>
            <person name="Chapman S.B."/>
            <person name="Goldberg J."/>
            <person name="Griggs A."/>
            <person name="Gujja S."/>
            <person name="Hansen M."/>
            <person name="Howarth C."/>
            <person name="Imamovic A."/>
            <person name="Larimer J."/>
            <person name="McCowen C."/>
            <person name="Montmayeur A."/>
            <person name="Murphy C."/>
            <person name="Neiman D."/>
            <person name="Pearson M."/>
            <person name="Priest M."/>
            <person name="Roberts A."/>
            <person name="Saif S."/>
            <person name="Shea T."/>
            <person name="Sisk P."/>
            <person name="Sykes S."/>
            <person name="Wortman J."/>
            <person name="Nusbaum C."/>
            <person name="Birren B."/>
        </authorList>
    </citation>
    <scope>NUCLEOTIDE SEQUENCE [LARGE SCALE GENOMIC DNA]</scope>
    <source>
        <strain evidence="2 3">ACS-279-V-Col4</strain>
    </source>
</reference>
<dbReference type="InterPro" id="IPR001387">
    <property type="entry name" value="Cro/C1-type_HTH"/>
</dbReference>
<dbReference type="PATRIC" id="fig|883077.3.peg.1682"/>
<sequence>MDIFDELGIDVTDEGTINAINMYSQLRQVTRDLVKIRKERGLRQQDIADELMISRQAVAKIEDPSGNPKISTLITYAIAVDAAIEIKVKKRQWLELDFMLQSDQASEETIKEFWGSSRRTTKSSRTGITV</sequence>
<evidence type="ECO:0000313" key="2">
    <source>
        <dbReference type="EMBL" id="EJZ84889.1"/>
    </source>
</evidence>
<feature type="domain" description="HTH cro/C1-type" evidence="1">
    <location>
        <begin position="33"/>
        <end position="87"/>
    </location>
</feature>
<dbReference type="RefSeq" id="WP_006681861.1">
    <property type="nucleotide sequence ID" value="NZ_JH815212.1"/>
</dbReference>